<dbReference type="InterPro" id="IPR041510">
    <property type="entry name" value="DUF5523"/>
</dbReference>
<dbReference type="AlphaFoldDB" id="A0A2K6RXP0"/>
<dbReference type="Proteomes" id="UP000233200">
    <property type="component" value="Unplaced"/>
</dbReference>
<name>A0A2K6RXP0_RHIRO</name>
<dbReference type="GO" id="GO:0035869">
    <property type="term" value="C:ciliary transition zone"/>
    <property type="evidence" value="ECO:0007669"/>
    <property type="project" value="TreeGrafter"/>
</dbReference>
<sequence length="271" mass="31379">MSEEMDNVTAEEITDKHLQKDLDAEENQNVVKTMRGKVREKLKISKINKGEKSSMEQLIDSKIYRRSKLSPQTEVSLDESLSFFILSGEEGSALGKSSEQRPVKDSYPKCFSLGVNLQNVAESEDEEFMKEFILTDLLKVKAADYEDDQEQIKKQKANTFVPSSSPVVNQRKLPKDMMPRILEDEGFYIQRKPEIYKKTCNKMENRLLKLEEGKCWFGESGEIMSLPTPIKQSWNFRLNVRKEPLNPLLKTIYRKVTNNNLFVIMLKIIVK</sequence>
<dbReference type="InterPro" id="IPR052434">
    <property type="entry name" value="Tectonic-like_complex_comp"/>
</dbReference>
<dbReference type="Ensembl" id="ENSRROT00000070321.1">
    <property type="protein sequence ID" value="ENSRROP00000045799.1"/>
    <property type="gene ID" value="ENSRROG00000045775.1"/>
</dbReference>
<dbReference type="PANTHER" id="PTHR20837">
    <property type="entry name" value="CENTROSOMAL PROTEIN-RELATED"/>
    <property type="match status" value="1"/>
</dbReference>
<dbReference type="GO" id="GO:1905515">
    <property type="term" value="P:non-motile cilium assembly"/>
    <property type="evidence" value="ECO:0007669"/>
    <property type="project" value="TreeGrafter"/>
</dbReference>
<dbReference type="GO" id="GO:1904491">
    <property type="term" value="P:protein localization to ciliary transition zone"/>
    <property type="evidence" value="ECO:0007669"/>
    <property type="project" value="TreeGrafter"/>
</dbReference>
<dbReference type="STRING" id="61622.ENSRROP00000045799"/>
<evidence type="ECO:0000259" key="2">
    <source>
        <dbReference type="Pfam" id="PF17661"/>
    </source>
</evidence>
<evidence type="ECO:0000313" key="3">
    <source>
        <dbReference type="Ensembl" id="ENSRROP00000045799.1"/>
    </source>
</evidence>
<keyword evidence="4" id="KW-1185">Reference proteome</keyword>
<proteinExistence type="predicted"/>
<dbReference type="Pfam" id="PF17661">
    <property type="entry name" value="DUF5523"/>
    <property type="match status" value="1"/>
</dbReference>
<evidence type="ECO:0000256" key="1">
    <source>
        <dbReference type="SAM" id="MobiDB-lite"/>
    </source>
</evidence>
<feature type="domain" description="DUF5523" evidence="2">
    <location>
        <begin position="10"/>
        <end position="255"/>
    </location>
</feature>
<evidence type="ECO:0000313" key="4">
    <source>
        <dbReference type="Proteomes" id="UP000233200"/>
    </source>
</evidence>
<organism evidence="3 4">
    <name type="scientific">Rhinopithecus roxellana</name>
    <name type="common">Golden snub-nosed monkey</name>
    <name type="synonym">Pygathrix roxellana</name>
    <dbReference type="NCBI Taxonomy" id="61622"/>
    <lineage>
        <taxon>Eukaryota</taxon>
        <taxon>Metazoa</taxon>
        <taxon>Chordata</taxon>
        <taxon>Craniata</taxon>
        <taxon>Vertebrata</taxon>
        <taxon>Euteleostomi</taxon>
        <taxon>Mammalia</taxon>
        <taxon>Eutheria</taxon>
        <taxon>Euarchontoglires</taxon>
        <taxon>Primates</taxon>
        <taxon>Haplorrhini</taxon>
        <taxon>Catarrhini</taxon>
        <taxon>Cercopithecidae</taxon>
        <taxon>Colobinae</taxon>
        <taxon>Rhinopithecus</taxon>
    </lineage>
</organism>
<dbReference type="PANTHER" id="PTHR20837:SF2">
    <property type="entry name" value="PROTEIN CC2D2B"/>
    <property type="match status" value="1"/>
</dbReference>
<protein>
    <recommendedName>
        <fullName evidence="2">DUF5523 domain-containing protein</fullName>
    </recommendedName>
</protein>
<dbReference type="GeneTree" id="ENSGT00940000164312"/>
<reference evidence="3" key="2">
    <citation type="submission" date="2025-09" db="UniProtKB">
        <authorList>
            <consortium name="Ensembl"/>
        </authorList>
    </citation>
    <scope>IDENTIFICATION</scope>
</reference>
<feature type="region of interest" description="Disordered" evidence="1">
    <location>
        <begin position="1"/>
        <end position="21"/>
    </location>
</feature>
<reference evidence="3" key="1">
    <citation type="submission" date="2025-08" db="UniProtKB">
        <authorList>
            <consortium name="Ensembl"/>
        </authorList>
    </citation>
    <scope>IDENTIFICATION</scope>
</reference>
<accession>A0A2K6RXP0</accession>
<dbReference type="OMA" id="NDSYHKH"/>